<evidence type="ECO:0000256" key="1">
    <source>
        <dbReference type="ARBA" id="ARBA00022643"/>
    </source>
</evidence>
<dbReference type="KEGG" id="maga:Mag101_05900"/>
<dbReference type="Pfam" id="PF03358">
    <property type="entry name" value="FMN_red"/>
    <property type="match status" value="1"/>
</dbReference>
<dbReference type="PANTHER" id="PTHR43590">
    <property type="entry name" value="ARSENIC RESISTANCE PROTEIN ARSH (AFU_ORTHOLOGUE AFUA_5G15030)"/>
    <property type="match status" value="1"/>
</dbReference>
<dbReference type="SUPFAM" id="SSF52218">
    <property type="entry name" value="Flavoproteins"/>
    <property type="match status" value="1"/>
</dbReference>
<dbReference type="AlphaFoldDB" id="A0A1Q2M3C4"/>
<dbReference type="Gene3D" id="3.40.50.360">
    <property type="match status" value="1"/>
</dbReference>
<dbReference type="NCBIfam" id="TIGR02690">
    <property type="entry name" value="resist_ArsH"/>
    <property type="match status" value="1"/>
</dbReference>
<dbReference type="InterPro" id="IPR005025">
    <property type="entry name" value="FMN_Rdtase-like_dom"/>
</dbReference>
<dbReference type="InterPro" id="IPR014063">
    <property type="entry name" value="Arsenate-R_ArsH"/>
</dbReference>
<gene>
    <name evidence="3" type="ORF">Mag101_05900</name>
</gene>
<dbReference type="GO" id="GO:0016655">
    <property type="term" value="F:oxidoreductase activity, acting on NAD(P)H, quinone or similar compound as acceptor"/>
    <property type="evidence" value="ECO:0007669"/>
    <property type="project" value="TreeGrafter"/>
</dbReference>
<dbReference type="OrthoDB" id="6936458at2"/>
<dbReference type="EMBL" id="CP019650">
    <property type="protein sequence ID" value="AQQ67223.1"/>
    <property type="molecule type" value="Genomic_DNA"/>
</dbReference>
<sequence>MLPNHTAKNIQHRLQQVSPTDVAPKILVLFGSLRPNSHTRKLADEVMEMLEQFGAEARLFDPRDLPIFDGESTDHPKVQQLREWSEWCDGQVWISPEMHGNMSAVFKNQIDWLPLDQSAVRATQGKTLAVMQITGGSQSFNAVNNMRILGRWMRMFTIPNQSSIAKAWQEFDEDGKLKDSAFRDRVIDVLEELVKTTILMRGQSDYLTERFSEAKAALSKQAAEALKNQVEAAGAMDVKRSACCAPKAAPVPVAPQAAQKSACCAPKAQSCC</sequence>
<reference evidence="3" key="1">
    <citation type="submission" date="2017-02" db="EMBL/GenBank/DDBJ databases">
        <title>Genome of Microbulbifer agarilyticus GP101.</title>
        <authorList>
            <person name="Jung J."/>
            <person name="Bae S.S."/>
            <person name="Baek K."/>
        </authorList>
    </citation>
    <scope>NUCLEOTIDE SEQUENCE [LARGE SCALE GENOMIC DNA]</scope>
    <source>
        <strain evidence="3">GP101</strain>
    </source>
</reference>
<evidence type="ECO:0000313" key="4">
    <source>
        <dbReference type="Proteomes" id="UP000188219"/>
    </source>
</evidence>
<proteinExistence type="predicted"/>
<name>A0A1Q2M3C4_9GAMM</name>
<feature type="domain" description="NADPH-dependent FMN reductase-like" evidence="2">
    <location>
        <begin position="24"/>
        <end position="169"/>
    </location>
</feature>
<dbReference type="STRING" id="260552.Mag101_05900"/>
<accession>A0A1Q2M3C4</accession>
<keyword evidence="1" id="KW-0285">Flavoprotein</keyword>
<dbReference type="PANTHER" id="PTHR43590:SF1">
    <property type="entry name" value="ARSENIC RESISTANCE PROTEIN ARSH (AFU_ORTHOLOGUE AFUA_5G15030)"/>
    <property type="match status" value="1"/>
</dbReference>
<organism evidence="3 4">
    <name type="scientific">Microbulbifer agarilyticus</name>
    <dbReference type="NCBI Taxonomy" id="260552"/>
    <lineage>
        <taxon>Bacteria</taxon>
        <taxon>Pseudomonadati</taxon>
        <taxon>Pseudomonadota</taxon>
        <taxon>Gammaproteobacteria</taxon>
        <taxon>Cellvibrionales</taxon>
        <taxon>Microbulbiferaceae</taxon>
        <taxon>Microbulbifer</taxon>
    </lineage>
</organism>
<dbReference type="InterPro" id="IPR029039">
    <property type="entry name" value="Flavoprotein-like_sf"/>
</dbReference>
<dbReference type="Proteomes" id="UP000188219">
    <property type="component" value="Chromosome"/>
</dbReference>
<evidence type="ECO:0000313" key="3">
    <source>
        <dbReference type="EMBL" id="AQQ67223.1"/>
    </source>
</evidence>
<keyword evidence="1" id="KW-0288">FMN</keyword>
<evidence type="ECO:0000259" key="2">
    <source>
        <dbReference type="Pfam" id="PF03358"/>
    </source>
</evidence>
<protein>
    <submittedName>
        <fullName evidence="3">Arsenical resistance protein ArsH</fullName>
    </submittedName>
</protein>
<keyword evidence="4" id="KW-1185">Reference proteome</keyword>